<evidence type="ECO:0000256" key="1">
    <source>
        <dbReference type="SAM" id="MobiDB-lite"/>
    </source>
</evidence>
<dbReference type="SUPFAM" id="SSF109998">
    <property type="entry name" value="Triger factor/SurA peptide-binding domain-like"/>
    <property type="match status" value="1"/>
</dbReference>
<dbReference type="EMBL" id="JBHTKL010000001">
    <property type="protein sequence ID" value="MFD1018393.1"/>
    <property type="molecule type" value="Genomic_DNA"/>
</dbReference>
<evidence type="ECO:0000256" key="2">
    <source>
        <dbReference type="SAM" id="SignalP"/>
    </source>
</evidence>
<reference evidence="4" key="1">
    <citation type="journal article" date="2019" name="Int. J. Syst. Evol. Microbiol.">
        <title>The Global Catalogue of Microorganisms (GCM) 10K type strain sequencing project: providing services to taxonomists for standard genome sequencing and annotation.</title>
        <authorList>
            <consortium name="The Broad Institute Genomics Platform"/>
            <consortium name="The Broad Institute Genome Sequencing Center for Infectious Disease"/>
            <person name="Wu L."/>
            <person name="Ma J."/>
        </authorList>
    </citation>
    <scope>NUCLEOTIDE SEQUENCE [LARGE SCALE GENOMIC DNA]</scope>
    <source>
        <strain evidence="4">CCUG 56607</strain>
    </source>
</reference>
<dbReference type="InterPro" id="IPR050245">
    <property type="entry name" value="PrsA_foldase"/>
</dbReference>
<evidence type="ECO:0000313" key="3">
    <source>
        <dbReference type="EMBL" id="MFD1018393.1"/>
    </source>
</evidence>
<dbReference type="InterPro" id="IPR027304">
    <property type="entry name" value="Trigger_fact/SurA_dom_sf"/>
</dbReference>
<proteinExistence type="predicted"/>
<sequence length="241" mass="28091">MNKKLMTLVFGLLLLVGLTACGGNGEEAKKDNKKNNGPAAVVNGEEIPRKEFEKNYDMAKSQYEQMGMDLKGKEKQIKKSVVDQMIDSELLVQYAKDSGIKVDDNKVDEEYKKFTDQFEKEEQMDKFLKQNNLKKDELKPLLKESLMVQKYIDENTEEPKVSEEELKKQYDQYVEQQKQMQKQAEKKAEESGQEGQQQQEIPEYEEMKDSLKQQMVQSKKDEQVQKLVQELRDDSEIEVNV</sequence>
<dbReference type="RefSeq" id="WP_386056864.1">
    <property type="nucleotide sequence ID" value="NZ_JBHTKL010000001.1"/>
</dbReference>
<keyword evidence="4" id="KW-1185">Reference proteome</keyword>
<feature type="region of interest" description="Disordered" evidence="1">
    <location>
        <begin position="175"/>
        <end position="223"/>
    </location>
</feature>
<comment type="caution">
    <text evidence="3">The sequence shown here is derived from an EMBL/GenBank/DDBJ whole genome shotgun (WGS) entry which is preliminary data.</text>
</comment>
<dbReference type="Gene3D" id="1.10.4030.10">
    <property type="entry name" value="Porin chaperone SurA, peptide-binding domain"/>
    <property type="match status" value="1"/>
</dbReference>
<feature type="region of interest" description="Disordered" evidence="1">
    <location>
        <begin position="25"/>
        <end position="46"/>
    </location>
</feature>
<gene>
    <name evidence="3" type="ORF">ACFQ2J_04185</name>
</gene>
<name>A0ABW3KZW8_9BACI</name>
<dbReference type="Pfam" id="PF13624">
    <property type="entry name" value="SurA_N_3"/>
    <property type="match status" value="1"/>
</dbReference>
<dbReference type="PANTHER" id="PTHR47245:SF2">
    <property type="entry name" value="PEPTIDYL-PROLYL CIS-TRANS ISOMERASE HP_0175-RELATED"/>
    <property type="match status" value="1"/>
</dbReference>
<dbReference type="PANTHER" id="PTHR47245">
    <property type="entry name" value="PEPTIDYLPROLYL ISOMERASE"/>
    <property type="match status" value="1"/>
</dbReference>
<accession>A0ABW3KZW8</accession>
<organism evidence="3 4">
    <name type="scientific">Thalassobacillus hwangdonensis</name>
    <dbReference type="NCBI Taxonomy" id="546108"/>
    <lineage>
        <taxon>Bacteria</taxon>
        <taxon>Bacillati</taxon>
        <taxon>Bacillota</taxon>
        <taxon>Bacilli</taxon>
        <taxon>Bacillales</taxon>
        <taxon>Bacillaceae</taxon>
        <taxon>Thalassobacillus</taxon>
    </lineage>
</organism>
<keyword evidence="2" id="KW-0732">Signal</keyword>
<feature type="signal peptide" evidence="2">
    <location>
        <begin position="1"/>
        <end position="22"/>
    </location>
</feature>
<protein>
    <submittedName>
        <fullName evidence="3">SurA N-terminal domain-containing protein</fullName>
    </submittedName>
</protein>
<feature type="chain" id="PRO_5046793530" evidence="2">
    <location>
        <begin position="23"/>
        <end position="241"/>
    </location>
</feature>
<evidence type="ECO:0000313" key="4">
    <source>
        <dbReference type="Proteomes" id="UP001596990"/>
    </source>
</evidence>
<dbReference type="Proteomes" id="UP001596990">
    <property type="component" value="Unassembled WGS sequence"/>
</dbReference>
<dbReference type="PROSITE" id="PS51257">
    <property type="entry name" value="PROKAR_LIPOPROTEIN"/>
    <property type="match status" value="1"/>
</dbReference>